<dbReference type="InterPro" id="IPR032710">
    <property type="entry name" value="NTF2-like_dom_sf"/>
</dbReference>
<evidence type="ECO:0000313" key="3">
    <source>
        <dbReference type="Proteomes" id="UP000243140"/>
    </source>
</evidence>
<comment type="caution">
    <text evidence="2">The sequence shown here is derived from an EMBL/GenBank/DDBJ whole genome shotgun (WGS) entry which is preliminary data.</text>
</comment>
<organism evidence="2 3">
    <name type="scientific">Mycobacterium malmoense</name>
    <dbReference type="NCBI Taxonomy" id="1780"/>
    <lineage>
        <taxon>Bacteria</taxon>
        <taxon>Bacillati</taxon>
        <taxon>Actinomycetota</taxon>
        <taxon>Actinomycetes</taxon>
        <taxon>Mycobacteriales</taxon>
        <taxon>Mycobacteriaceae</taxon>
        <taxon>Mycobacterium</taxon>
    </lineage>
</organism>
<protein>
    <submittedName>
        <fullName evidence="2">DUF4440 domain-containing protein</fullName>
    </submittedName>
</protein>
<proteinExistence type="predicted"/>
<dbReference type="Pfam" id="PF14534">
    <property type="entry name" value="DUF4440"/>
    <property type="match status" value="1"/>
</dbReference>
<keyword evidence="3" id="KW-1185">Reference proteome</keyword>
<dbReference type="NCBIfam" id="TIGR02246">
    <property type="entry name" value="SgcJ/EcaC family oxidoreductase"/>
    <property type="match status" value="1"/>
</dbReference>
<name>A0ABX3SSR2_MYCMA</name>
<dbReference type="InterPro" id="IPR027843">
    <property type="entry name" value="DUF4440"/>
</dbReference>
<evidence type="ECO:0000259" key="1">
    <source>
        <dbReference type="Pfam" id="PF14534"/>
    </source>
</evidence>
<accession>A0ABX3SSR2</accession>
<dbReference type="InterPro" id="IPR011944">
    <property type="entry name" value="Steroid_delta5-4_isomerase"/>
</dbReference>
<dbReference type="SUPFAM" id="SSF54427">
    <property type="entry name" value="NTF2-like"/>
    <property type="match status" value="1"/>
</dbReference>
<dbReference type="Gene3D" id="3.10.450.50">
    <property type="match status" value="1"/>
</dbReference>
<evidence type="ECO:0000313" key="2">
    <source>
        <dbReference type="EMBL" id="ORA83265.1"/>
    </source>
</evidence>
<reference evidence="2 3" key="1">
    <citation type="submission" date="2017-02" db="EMBL/GenBank/DDBJ databases">
        <title>The new phylogeny of genus Mycobacterium.</title>
        <authorList>
            <person name="Tortoli E."/>
            <person name="Trovato A."/>
            <person name="Cirillo D.M."/>
        </authorList>
    </citation>
    <scope>NUCLEOTIDE SEQUENCE [LARGE SCALE GENOMIC DNA]</scope>
    <source>
        <strain evidence="2 3">IP1130001</strain>
    </source>
</reference>
<dbReference type="Proteomes" id="UP000243140">
    <property type="component" value="Unassembled WGS sequence"/>
</dbReference>
<dbReference type="EMBL" id="MVHV01000008">
    <property type="protein sequence ID" value="ORA83265.1"/>
    <property type="molecule type" value="Genomic_DNA"/>
</dbReference>
<feature type="domain" description="DUF4440" evidence="1">
    <location>
        <begin position="12"/>
        <end position="122"/>
    </location>
</feature>
<sequence>MNNDRRADEDAIRELVDRQVMAWAAGDPEAYASVFTTDADYVTFLGSHYKGREAIAASYVSLFKKLLKGSRLDFEITQLRFLTPDVALIHAKGAVAKGIRRSNRRNARVNTSVAVRTDGRWLFAASQNTTHRRFAEKLMRKFISGPLPSIDAGTSAGA</sequence>
<gene>
    <name evidence="2" type="ORF">BST29_10385</name>
</gene>